<dbReference type="AlphaFoldDB" id="A0A9D1TN75"/>
<sequence length="233" mass="26686">MKRLSILLVFLVFLFSCSSMSMNLDNDANTSSSSEDEIVSALTLLLSDTFSLTKENISITNEEIADASGNLDQYENYLPRFDELKESYLSSLSNLAENAARDAIDYLESLNIVISSNSRSFINDRTLSSFLRSSIKENVRMHIVSYLRSNSSDARAIYDAVKTECDIINVNMENLRKVGADLYLPRFEFISYSSFADIIFNILFDRLEENEIILKNRPLDEDTDPLYRVFWSY</sequence>
<feature type="signal peptide" evidence="1">
    <location>
        <begin position="1"/>
        <end position="21"/>
    </location>
</feature>
<dbReference type="EMBL" id="DXHU01000017">
    <property type="protein sequence ID" value="HIV99013.1"/>
    <property type="molecule type" value="Genomic_DNA"/>
</dbReference>
<organism evidence="2 3">
    <name type="scientific">Candidatus Ornithospirochaeta avicola</name>
    <dbReference type="NCBI Taxonomy" id="2840896"/>
    <lineage>
        <taxon>Bacteria</taxon>
        <taxon>Pseudomonadati</taxon>
        <taxon>Spirochaetota</taxon>
        <taxon>Spirochaetia</taxon>
        <taxon>Spirochaetales</taxon>
        <taxon>Spirochaetaceae</taxon>
        <taxon>Spirochaetaceae incertae sedis</taxon>
        <taxon>Candidatus Ornithospirochaeta</taxon>
    </lineage>
</organism>
<dbReference type="PROSITE" id="PS51257">
    <property type="entry name" value="PROKAR_LIPOPROTEIN"/>
    <property type="match status" value="1"/>
</dbReference>
<accession>A0A9D1TN75</accession>
<keyword evidence="1" id="KW-0732">Signal</keyword>
<evidence type="ECO:0000313" key="2">
    <source>
        <dbReference type="EMBL" id="HIV99013.1"/>
    </source>
</evidence>
<proteinExistence type="predicted"/>
<feature type="chain" id="PRO_5039261611" description="Lipoprotein" evidence="1">
    <location>
        <begin position="22"/>
        <end position="233"/>
    </location>
</feature>
<reference evidence="2" key="2">
    <citation type="submission" date="2021-04" db="EMBL/GenBank/DDBJ databases">
        <authorList>
            <person name="Gilroy R."/>
        </authorList>
    </citation>
    <scope>NUCLEOTIDE SEQUENCE</scope>
    <source>
        <strain evidence="2">Gambia11-129</strain>
    </source>
</reference>
<protein>
    <recommendedName>
        <fullName evidence="4">Lipoprotein</fullName>
    </recommendedName>
</protein>
<dbReference type="Proteomes" id="UP000823936">
    <property type="component" value="Unassembled WGS sequence"/>
</dbReference>
<name>A0A9D1TN75_9SPIO</name>
<evidence type="ECO:0000256" key="1">
    <source>
        <dbReference type="SAM" id="SignalP"/>
    </source>
</evidence>
<evidence type="ECO:0000313" key="3">
    <source>
        <dbReference type="Proteomes" id="UP000823936"/>
    </source>
</evidence>
<reference evidence="2" key="1">
    <citation type="journal article" date="2021" name="PeerJ">
        <title>Extensive microbial diversity within the chicken gut microbiome revealed by metagenomics and culture.</title>
        <authorList>
            <person name="Gilroy R."/>
            <person name="Ravi A."/>
            <person name="Getino M."/>
            <person name="Pursley I."/>
            <person name="Horton D.L."/>
            <person name="Alikhan N.F."/>
            <person name="Baker D."/>
            <person name="Gharbi K."/>
            <person name="Hall N."/>
            <person name="Watson M."/>
            <person name="Adriaenssens E.M."/>
            <person name="Foster-Nyarko E."/>
            <person name="Jarju S."/>
            <person name="Secka A."/>
            <person name="Antonio M."/>
            <person name="Oren A."/>
            <person name="Chaudhuri R.R."/>
            <person name="La Ragione R."/>
            <person name="Hildebrand F."/>
            <person name="Pallen M.J."/>
        </authorList>
    </citation>
    <scope>NUCLEOTIDE SEQUENCE</scope>
    <source>
        <strain evidence="2">Gambia11-129</strain>
    </source>
</reference>
<evidence type="ECO:0008006" key="4">
    <source>
        <dbReference type="Google" id="ProtNLM"/>
    </source>
</evidence>
<gene>
    <name evidence="2" type="ORF">IAB12_04475</name>
</gene>
<comment type="caution">
    <text evidence="2">The sequence shown here is derived from an EMBL/GenBank/DDBJ whole genome shotgun (WGS) entry which is preliminary data.</text>
</comment>